<name>A0A402CPV2_9BACT</name>
<dbReference type="InterPro" id="IPR011453">
    <property type="entry name" value="DUF1559"/>
</dbReference>
<dbReference type="PANTHER" id="PTHR30093:SF2">
    <property type="entry name" value="TYPE II SECRETION SYSTEM PROTEIN H"/>
    <property type="match status" value="1"/>
</dbReference>
<proteinExistence type="predicted"/>
<evidence type="ECO:0000313" key="1">
    <source>
        <dbReference type="EMBL" id="BDI32797.1"/>
    </source>
</evidence>
<dbReference type="SUPFAM" id="SSF54523">
    <property type="entry name" value="Pili subunits"/>
    <property type="match status" value="1"/>
</dbReference>
<reference evidence="1 2" key="1">
    <citation type="journal article" date="2019" name="Int. J. Syst. Evol. Microbiol.">
        <title>Capsulimonas corticalis gen. nov., sp. nov., an aerobic capsulated bacterium, of a novel bacterial order, Capsulimonadales ord. nov., of the class Armatimonadia of the phylum Armatimonadetes.</title>
        <authorList>
            <person name="Li J."/>
            <person name="Kudo C."/>
            <person name="Tonouchi A."/>
        </authorList>
    </citation>
    <scope>NUCLEOTIDE SEQUENCE [LARGE SCALE GENOMIC DNA]</scope>
    <source>
        <strain evidence="1 2">AX-7</strain>
    </source>
</reference>
<dbReference type="InterPro" id="IPR045584">
    <property type="entry name" value="Pilin-like"/>
</dbReference>
<dbReference type="PANTHER" id="PTHR30093">
    <property type="entry name" value="GENERAL SECRETION PATHWAY PROTEIN G"/>
    <property type="match status" value="1"/>
</dbReference>
<dbReference type="InterPro" id="IPR012902">
    <property type="entry name" value="N_methyl_site"/>
</dbReference>
<accession>A0A402CPV2</accession>
<dbReference type="Gene3D" id="3.30.700.10">
    <property type="entry name" value="Glycoprotein, Type 4 Pilin"/>
    <property type="match status" value="1"/>
</dbReference>
<dbReference type="RefSeq" id="WP_125205788.1">
    <property type="nucleotide sequence ID" value="NZ_AP025739.1"/>
</dbReference>
<dbReference type="AlphaFoldDB" id="A0A402CPV2"/>
<protein>
    <submittedName>
        <fullName evidence="1">Uncharacterized protein</fullName>
    </submittedName>
</protein>
<dbReference type="EMBL" id="AP025739">
    <property type="protein sequence ID" value="BDI32797.1"/>
    <property type="molecule type" value="Genomic_DNA"/>
</dbReference>
<dbReference type="Pfam" id="PF07596">
    <property type="entry name" value="SBP_bac_10"/>
    <property type="match status" value="1"/>
</dbReference>
<organism evidence="1 2">
    <name type="scientific">Capsulimonas corticalis</name>
    <dbReference type="NCBI Taxonomy" id="2219043"/>
    <lineage>
        <taxon>Bacteria</taxon>
        <taxon>Bacillati</taxon>
        <taxon>Armatimonadota</taxon>
        <taxon>Armatimonadia</taxon>
        <taxon>Capsulimonadales</taxon>
        <taxon>Capsulimonadaceae</taxon>
        <taxon>Capsulimonas</taxon>
    </lineage>
</organism>
<dbReference type="KEGG" id="ccot:CCAX7_48480"/>
<evidence type="ECO:0000313" key="2">
    <source>
        <dbReference type="Proteomes" id="UP000287394"/>
    </source>
</evidence>
<keyword evidence="2" id="KW-1185">Reference proteome</keyword>
<gene>
    <name evidence="1" type="ORF">CCAX7_48480</name>
</gene>
<dbReference type="NCBIfam" id="TIGR02532">
    <property type="entry name" value="IV_pilin_GFxxxE"/>
    <property type="match status" value="1"/>
</dbReference>
<dbReference type="Proteomes" id="UP000287394">
    <property type="component" value="Chromosome"/>
</dbReference>
<dbReference type="Pfam" id="PF07963">
    <property type="entry name" value="N_methyl"/>
    <property type="match status" value="1"/>
</dbReference>
<sequence length="259" mass="28338">MMNSQTHASRQRLLGFTLIELLVVIAIIAILAAILFPVFAKAREKARQISCASNLKQIGLAHLQYSQDYDEQLCAAWIGDADGNPGNGDNYPGTARWMDLIGPYVKSRDIFVCPDSPEAKYVPLSTNYHEEGGYCINVAYYDGTTGHPPITDGIFQRSLTLAQLPVPSTTVLVTDSNAANNNDFQLAWSNIGSQPAGIEHSNLAWGWIYATAGRHTDNRSNTLFCDGHVKAMTLDALLEKSTVSGPTNGAYRYFTTEDD</sequence>